<evidence type="ECO:0000313" key="1">
    <source>
        <dbReference type="EMBL" id="CAI6294784.1"/>
    </source>
</evidence>
<dbReference type="OrthoDB" id="62952at2759"/>
<name>A0A9W4U712_9PLEO</name>
<dbReference type="PANTHER" id="PTHR42085">
    <property type="entry name" value="F-BOX DOMAIN-CONTAINING PROTEIN"/>
    <property type="match status" value="1"/>
</dbReference>
<organism evidence="1 2">
    <name type="scientific">Periconia digitata</name>
    <dbReference type="NCBI Taxonomy" id="1303443"/>
    <lineage>
        <taxon>Eukaryota</taxon>
        <taxon>Fungi</taxon>
        <taxon>Dikarya</taxon>
        <taxon>Ascomycota</taxon>
        <taxon>Pezizomycotina</taxon>
        <taxon>Dothideomycetes</taxon>
        <taxon>Pleosporomycetidae</taxon>
        <taxon>Pleosporales</taxon>
        <taxon>Massarineae</taxon>
        <taxon>Periconiaceae</taxon>
        <taxon>Periconia</taxon>
    </lineage>
</organism>
<gene>
    <name evidence="1" type="ORF">PDIGIT_LOCUS2602</name>
</gene>
<keyword evidence="2" id="KW-1185">Reference proteome</keyword>
<dbReference type="InterPro" id="IPR038883">
    <property type="entry name" value="AN11006-like"/>
</dbReference>
<proteinExistence type="predicted"/>
<dbReference type="Proteomes" id="UP001152607">
    <property type="component" value="Unassembled WGS sequence"/>
</dbReference>
<protein>
    <submittedName>
        <fullName evidence="1">Uncharacterized protein</fullName>
    </submittedName>
</protein>
<evidence type="ECO:0000313" key="2">
    <source>
        <dbReference type="Proteomes" id="UP001152607"/>
    </source>
</evidence>
<accession>A0A9W4U712</accession>
<reference evidence="1" key="1">
    <citation type="submission" date="2023-01" db="EMBL/GenBank/DDBJ databases">
        <authorList>
            <person name="Van Ghelder C."/>
            <person name="Rancurel C."/>
        </authorList>
    </citation>
    <scope>NUCLEOTIDE SEQUENCE</scope>
    <source>
        <strain evidence="1">CNCM I-4278</strain>
    </source>
</reference>
<dbReference type="PANTHER" id="PTHR42085:SF2">
    <property type="entry name" value="F-BOX DOMAIN-CONTAINING PROTEIN"/>
    <property type="match status" value="1"/>
</dbReference>
<dbReference type="EMBL" id="CAOQHR010000002">
    <property type="protein sequence ID" value="CAI6294784.1"/>
    <property type="molecule type" value="Genomic_DNA"/>
</dbReference>
<dbReference type="AlphaFoldDB" id="A0A9W4U712"/>
<sequence length="221" mass="25395">MPPFHSQHLSPLFLLPTELRHRIYEYYLAFTHSSFLADSLRPTVEYLDPSKPYTTALPSLPQTCKRAYTELAPMLASTAALRVYHPGARNGRRIGFAVHGRLRFERLRCLILIIDLEYAYWNEWLEFFGAVVARAEGLECVVVDWAPRRAAVRAGTWEVRRDAKKERIFLDLLKGLRGLRVVRFYGEMLGSWAEEVEGGMEGGGFVVRCEAGRWWNEPGFS</sequence>
<comment type="caution">
    <text evidence="1">The sequence shown here is derived from an EMBL/GenBank/DDBJ whole genome shotgun (WGS) entry which is preliminary data.</text>
</comment>